<gene>
    <name evidence="12" type="primary">priA</name>
    <name evidence="15" type="ORF">FHR99_001894</name>
</gene>
<dbReference type="GO" id="GO:0016787">
    <property type="term" value="F:hydrolase activity"/>
    <property type="evidence" value="ECO:0007669"/>
    <property type="project" value="UniProtKB-KW"/>
</dbReference>
<dbReference type="GO" id="GO:0008270">
    <property type="term" value="F:zinc ion binding"/>
    <property type="evidence" value="ECO:0007669"/>
    <property type="project" value="UniProtKB-UniRule"/>
</dbReference>
<comment type="similarity">
    <text evidence="12">Belongs to the helicase family. PriA subfamily.</text>
</comment>
<dbReference type="InterPro" id="IPR041236">
    <property type="entry name" value="PriA_C"/>
</dbReference>
<organism evidence="15 16">
    <name type="scientific">Litorivivens lipolytica</name>
    <dbReference type="NCBI Taxonomy" id="1524264"/>
    <lineage>
        <taxon>Bacteria</taxon>
        <taxon>Pseudomonadati</taxon>
        <taxon>Pseudomonadota</taxon>
        <taxon>Gammaproteobacteria</taxon>
        <taxon>Litorivivens</taxon>
    </lineage>
</organism>
<evidence type="ECO:0000256" key="6">
    <source>
        <dbReference type="ARBA" id="ARBA00022806"/>
    </source>
</evidence>
<comment type="function">
    <text evidence="12">Initiates the restart of stalled replication forks, which reloads the replicative helicase on sites other than the origin of replication. Recognizes and binds to abandoned replication forks and remodels them to uncover a helicase loading site. Promotes assembly of the primosome at these replication forks.</text>
</comment>
<comment type="caution">
    <text evidence="15">The sequence shown here is derived from an EMBL/GenBank/DDBJ whole genome shotgun (WGS) entry which is preliminary data.</text>
</comment>
<dbReference type="Pfam" id="PF00271">
    <property type="entry name" value="Helicase_C"/>
    <property type="match status" value="1"/>
</dbReference>
<dbReference type="CDD" id="cd18804">
    <property type="entry name" value="SF2_C_priA"/>
    <property type="match status" value="1"/>
</dbReference>
<dbReference type="SMART" id="SM00490">
    <property type="entry name" value="HELICc"/>
    <property type="match status" value="1"/>
</dbReference>
<accession>A0A7W4Z5X0</accession>
<dbReference type="InterPro" id="IPR011545">
    <property type="entry name" value="DEAD/DEAH_box_helicase_dom"/>
</dbReference>
<name>A0A7W4Z5X0_9GAMM</name>
<dbReference type="NCBIfam" id="TIGR00595">
    <property type="entry name" value="priA"/>
    <property type="match status" value="1"/>
</dbReference>
<dbReference type="FunFam" id="3.40.1440.60:FF:000001">
    <property type="entry name" value="Primosomal protein N"/>
    <property type="match status" value="1"/>
</dbReference>
<keyword evidence="9 12" id="KW-0238">DNA-binding</keyword>
<dbReference type="Proteomes" id="UP000537130">
    <property type="component" value="Unassembled WGS sequence"/>
</dbReference>
<dbReference type="RefSeq" id="WP_183410398.1">
    <property type="nucleotide sequence ID" value="NZ_JACHWY010000002.1"/>
</dbReference>
<keyword evidence="8 12" id="KW-0067">ATP-binding</keyword>
<evidence type="ECO:0000256" key="5">
    <source>
        <dbReference type="ARBA" id="ARBA00022801"/>
    </source>
</evidence>
<feature type="binding site" evidence="12">
    <location>
        <position position="471"/>
    </location>
    <ligand>
        <name>Zn(2+)</name>
        <dbReference type="ChEBI" id="CHEBI:29105"/>
        <label>1</label>
    </ligand>
</feature>
<evidence type="ECO:0000256" key="11">
    <source>
        <dbReference type="ARBA" id="ARBA00048988"/>
    </source>
</evidence>
<evidence type="ECO:0000256" key="3">
    <source>
        <dbReference type="ARBA" id="ARBA00022723"/>
    </source>
</evidence>
<dbReference type="InterPro" id="IPR014001">
    <property type="entry name" value="Helicase_ATP-bd"/>
</dbReference>
<feature type="binding site" evidence="12">
    <location>
        <position position="458"/>
    </location>
    <ligand>
        <name>Zn(2+)</name>
        <dbReference type="ChEBI" id="CHEBI:29105"/>
        <label>2</label>
    </ligand>
</feature>
<keyword evidence="10 12" id="KW-0413">Isomerase</keyword>
<feature type="domain" description="Helicase C-terminal" evidence="14">
    <location>
        <begin position="466"/>
        <end position="624"/>
    </location>
</feature>
<keyword evidence="4 12" id="KW-0547">Nucleotide-binding</keyword>
<dbReference type="PANTHER" id="PTHR30580">
    <property type="entry name" value="PRIMOSOMAL PROTEIN N"/>
    <property type="match status" value="1"/>
</dbReference>
<dbReference type="SUPFAM" id="SSF52540">
    <property type="entry name" value="P-loop containing nucleoside triphosphate hydrolases"/>
    <property type="match status" value="2"/>
</dbReference>
<keyword evidence="2 12" id="KW-0235">DNA replication</keyword>
<evidence type="ECO:0000256" key="10">
    <source>
        <dbReference type="ARBA" id="ARBA00023235"/>
    </source>
</evidence>
<evidence type="ECO:0000256" key="12">
    <source>
        <dbReference type="HAMAP-Rule" id="MF_00983"/>
    </source>
</evidence>
<dbReference type="GO" id="GO:0006270">
    <property type="term" value="P:DNA replication initiation"/>
    <property type="evidence" value="ECO:0007669"/>
    <property type="project" value="TreeGrafter"/>
</dbReference>
<dbReference type="GO" id="GO:0006310">
    <property type="term" value="P:DNA recombination"/>
    <property type="evidence" value="ECO:0007669"/>
    <property type="project" value="InterPro"/>
</dbReference>
<dbReference type="GO" id="GO:0005524">
    <property type="term" value="F:ATP binding"/>
    <property type="evidence" value="ECO:0007669"/>
    <property type="project" value="UniProtKB-UniRule"/>
</dbReference>
<evidence type="ECO:0000313" key="16">
    <source>
        <dbReference type="Proteomes" id="UP000537130"/>
    </source>
</evidence>
<evidence type="ECO:0000256" key="2">
    <source>
        <dbReference type="ARBA" id="ARBA00022705"/>
    </source>
</evidence>
<evidence type="ECO:0000259" key="13">
    <source>
        <dbReference type="PROSITE" id="PS51192"/>
    </source>
</evidence>
<evidence type="ECO:0000313" key="15">
    <source>
        <dbReference type="EMBL" id="MBB3047628.1"/>
    </source>
</evidence>
<dbReference type="AlphaFoldDB" id="A0A7W4Z5X0"/>
<feature type="binding site" evidence="12">
    <location>
        <position position="474"/>
    </location>
    <ligand>
        <name>Zn(2+)</name>
        <dbReference type="ChEBI" id="CHEBI:29105"/>
        <label>1</label>
    </ligand>
</feature>
<evidence type="ECO:0000256" key="1">
    <source>
        <dbReference type="ARBA" id="ARBA00022515"/>
    </source>
</evidence>
<dbReference type="GO" id="GO:1990077">
    <property type="term" value="C:primosome complex"/>
    <property type="evidence" value="ECO:0007669"/>
    <property type="project" value="UniProtKB-UniRule"/>
</dbReference>
<dbReference type="Pfam" id="PF00270">
    <property type="entry name" value="DEAD"/>
    <property type="match status" value="1"/>
</dbReference>
<keyword evidence="16" id="KW-1185">Reference proteome</keyword>
<dbReference type="HAMAP" id="MF_00983">
    <property type="entry name" value="PriA"/>
    <property type="match status" value="1"/>
</dbReference>
<comment type="catalytic activity">
    <reaction evidence="11 12">
        <text>ATP + H2O = ADP + phosphate + H(+)</text>
        <dbReference type="Rhea" id="RHEA:13065"/>
        <dbReference type="ChEBI" id="CHEBI:15377"/>
        <dbReference type="ChEBI" id="CHEBI:15378"/>
        <dbReference type="ChEBI" id="CHEBI:30616"/>
        <dbReference type="ChEBI" id="CHEBI:43474"/>
        <dbReference type="ChEBI" id="CHEBI:456216"/>
        <dbReference type="EC" id="5.6.2.4"/>
    </reaction>
</comment>
<dbReference type="InterPro" id="IPR005259">
    <property type="entry name" value="PriA"/>
</dbReference>
<keyword evidence="3 12" id="KW-0479">Metal-binding</keyword>
<dbReference type="InterPro" id="IPR040498">
    <property type="entry name" value="PriA_CRR"/>
</dbReference>
<dbReference type="Pfam" id="PF17764">
    <property type="entry name" value="PriA_3primeBD"/>
    <property type="match status" value="1"/>
</dbReference>
<evidence type="ECO:0000256" key="9">
    <source>
        <dbReference type="ARBA" id="ARBA00023125"/>
    </source>
</evidence>
<keyword evidence="7 12" id="KW-0862">Zinc</keyword>
<dbReference type="InterPro" id="IPR041222">
    <property type="entry name" value="PriA_3primeBD"/>
</dbReference>
<dbReference type="NCBIfam" id="NF004065">
    <property type="entry name" value="PRK05580.1-1"/>
    <property type="match status" value="1"/>
</dbReference>
<evidence type="ECO:0000259" key="14">
    <source>
        <dbReference type="PROSITE" id="PS51194"/>
    </source>
</evidence>
<dbReference type="Pfam" id="PF18319">
    <property type="entry name" value="Zn_ribbon_PriA"/>
    <property type="match status" value="1"/>
</dbReference>
<dbReference type="Gene3D" id="3.40.1440.60">
    <property type="entry name" value="PriA, 3(prime) DNA-binding domain"/>
    <property type="match status" value="1"/>
</dbReference>
<comment type="catalytic activity">
    <reaction evidence="12">
        <text>Couples ATP hydrolysis with the unwinding of duplex DNA by translocating in the 3'-5' direction.</text>
        <dbReference type="EC" id="5.6.2.4"/>
    </reaction>
</comment>
<dbReference type="GO" id="GO:0043138">
    <property type="term" value="F:3'-5' DNA helicase activity"/>
    <property type="evidence" value="ECO:0007669"/>
    <property type="project" value="UniProtKB-EC"/>
</dbReference>
<dbReference type="InterPro" id="IPR027417">
    <property type="entry name" value="P-loop_NTPase"/>
</dbReference>
<feature type="binding site" evidence="12">
    <location>
        <position position="431"/>
    </location>
    <ligand>
        <name>Zn(2+)</name>
        <dbReference type="ChEBI" id="CHEBI:29105"/>
        <label>1</label>
    </ligand>
</feature>
<dbReference type="PANTHER" id="PTHR30580:SF0">
    <property type="entry name" value="PRIMOSOMAL PROTEIN N"/>
    <property type="match status" value="1"/>
</dbReference>
<feature type="binding site" evidence="12">
    <location>
        <position position="434"/>
    </location>
    <ligand>
        <name>Zn(2+)</name>
        <dbReference type="ChEBI" id="CHEBI:29105"/>
        <label>1</label>
    </ligand>
</feature>
<dbReference type="SMART" id="SM00487">
    <property type="entry name" value="DEXDc"/>
    <property type="match status" value="1"/>
</dbReference>
<proteinExistence type="inferred from homology"/>
<feature type="binding site" evidence="12">
    <location>
        <position position="461"/>
    </location>
    <ligand>
        <name>Zn(2+)</name>
        <dbReference type="ChEBI" id="CHEBI:29105"/>
        <label>2</label>
    </ligand>
</feature>
<dbReference type="GO" id="GO:0006269">
    <property type="term" value="P:DNA replication, synthesis of primer"/>
    <property type="evidence" value="ECO:0007669"/>
    <property type="project" value="UniProtKB-KW"/>
</dbReference>
<evidence type="ECO:0000256" key="4">
    <source>
        <dbReference type="ARBA" id="ARBA00022741"/>
    </source>
</evidence>
<dbReference type="GO" id="GO:0003677">
    <property type="term" value="F:DNA binding"/>
    <property type="evidence" value="ECO:0007669"/>
    <property type="project" value="UniProtKB-UniRule"/>
</dbReference>
<feature type="domain" description="Helicase ATP-binding" evidence="13">
    <location>
        <begin position="206"/>
        <end position="372"/>
    </location>
</feature>
<feature type="binding site" evidence="12">
    <location>
        <position position="440"/>
    </location>
    <ligand>
        <name>Zn(2+)</name>
        <dbReference type="ChEBI" id="CHEBI:29105"/>
        <label>2</label>
    </ligand>
</feature>
<sequence length="725" mass="79752">MLILDVAVPCPLRRSFDYLPPSGITAAEPGMRVLVPFGNRRLVAVVLGCKNETQVDHAKLKPAIELLDTQPTLGKDLLALAQWASNYYHHPIGEVLQQMLPVRLRKEKPARDQMEPHYRLTEAGREALASDSLGRARKQAELLDWLSHQQAASRSTLKQNGFDYPQIKALVDKGFIEAGDAAAMPVTIAEGKTLNPEQQHAVESIAAHAGKFQPFLLQGVTGSGKTEVYLQAIEHCVKQGKQALVLVPEIGLTPQTLRRFEARFPAQVSVLHSGLADGERLSDWQRAGRGDCSVVIGTRSAVFTPFNSLGLIIIDEEHDPSYKQQDGFRYSARDIAVKRAADHHCPVVLGSATPSLESLHNVQQNKYRHLLLNERAGGAQPPTIKLLDIRNSELNNGLAPDSLTAIGETLGKGEQALVFLNRRGFSPLLQCHTCGWVGQCDHCDVSMTVHFGRRQLRCHHCDAYKPLPDVCPDCENHSLTFKGPGTERLEQTLKGAFPDTQVIRIDRDTTGGKSAMSELVSTVNEGKPCILVGTQMLAKGHHFPLVTLVVMLDIDGGLFSPDFRGAERAGQLLTQVAGRAGRAERPGTVLIQTHAPDHPILATLLKQDYSPFAERLLAERKQLGLPPCSFTAVIRAEANALEACDRFLQAVRRDTGMPGNGNQFLGPLPAPITRKANRYRCSLILIAQDRKQLHALLNRARRAAEPLKPGFALRWTIDVDPLEWF</sequence>
<dbReference type="PROSITE" id="PS51192">
    <property type="entry name" value="HELICASE_ATP_BIND_1"/>
    <property type="match status" value="1"/>
</dbReference>
<feature type="binding site" evidence="12">
    <location>
        <position position="443"/>
    </location>
    <ligand>
        <name>Zn(2+)</name>
        <dbReference type="ChEBI" id="CHEBI:29105"/>
        <label>2</label>
    </ligand>
</feature>
<dbReference type="GO" id="GO:0006302">
    <property type="term" value="P:double-strand break repair"/>
    <property type="evidence" value="ECO:0007669"/>
    <property type="project" value="InterPro"/>
</dbReference>
<keyword evidence="5 12" id="KW-0378">Hydrolase</keyword>
<dbReference type="EC" id="5.6.2.4" evidence="12"/>
<comment type="subunit">
    <text evidence="12">Component of the replication restart primosome.</text>
</comment>
<dbReference type="InterPro" id="IPR042115">
    <property type="entry name" value="PriA_3primeBD_sf"/>
</dbReference>
<dbReference type="Pfam" id="PF18074">
    <property type="entry name" value="PriA_C"/>
    <property type="match status" value="1"/>
</dbReference>
<reference evidence="15 16" key="1">
    <citation type="submission" date="2020-08" db="EMBL/GenBank/DDBJ databases">
        <title>Genomic Encyclopedia of Type Strains, Phase III (KMG-III): the genomes of soil and plant-associated and newly described type strains.</title>
        <authorList>
            <person name="Whitman W."/>
        </authorList>
    </citation>
    <scope>NUCLEOTIDE SEQUENCE [LARGE SCALE GENOMIC DNA]</scope>
    <source>
        <strain evidence="15 16">CECT 8654</strain>
    </source>
</reference>
<dbReference type="FunFam" id="3.40.50.300:FF:000489">
    <property type="entry name" value="Primosome assembly protein PriA"/>
    <property type="match status" value="1"/>
</dbReference>
<dbReference type="NCBIfam" id="NF004067">
    <property type="entry name" value="PRK05580.1-4"/>
    <property type="match status" value="1"/>
</dbReference>
<dbReference type="EMBL" id="JACHWY010000002">
    <property type="protein sequence ID" value="MBB3047628.1"/>
    <property type="molecule type" value="Genomic_DNA"/>
</dbReference>
<dbReference type="PROSITE" id="PS51194">
    <property type="entry name" value="HELICASE_CTER"/>
    <property type="match status" value="1"/>
</dbReference>
<dbReference type="Gene3D" id="3.40.50.300">
    <property type="entry name" value="P-loop containing nucleotide triphosphate hydrolases"/>
    <property type="match status" value="2"/>
</dbReference>
<evidence type="ECO:0000256" key="8">
    <source>
        <dbReference type="ARBA" id="ARBA00022840"/>
    </source>
</evidence>
<keyword evidence="6 12" id="KW-0347">Helicase</keyword>
<dbReference type="CDD" id="cd17929">
    <property type="entry name" value="DEXHc_priA"/>
    <property type="match status" value="1"/>
</dbReference>
<evidence type="ECO:0000256" key="7">
    <source>
        <dbReference type="ARBA" id="ARBA00022833"/>
    </source>
</evidence>
<dbReference type="InterPro" id="IPR001650">
    <property type="entry name" value="Helicase_C-like"/>
</dbReference>
<comment type="cofactor">
    <cofactor evidence="12">
        <name>Zn(2+)</name>
        <dbReference type="ChEBI" id="CHEBI:29105"/>
    </cofactor>
    <text evidence="12">Binds 2 zinc ions per subunit.</text>
</comment>
<protein>
    <recommendedName>
        <fullName evidence="12">Replication restart protein PriA</fullName>
    </recommendedName>
    <alternativeName>
        <fullName evidence="12">ATP-dependent DNA helicase PriA</fullName>
        <ecNumber evidence="12">5.6.2.4</ecNumber>
    </alternativeName>
    <alternativeName>
        <fullName evidence="12">DNA 3'-5' helicase PriA</fullName>
    </alternativeName>
</protein>
<keyword evidence="1 12" id="KW-0639">Primosome</keyword>